<feature type="domain" description="Dinitrogenase iron-molybdenum cofactor biosynthesis" evidence="1">
    <location>
        <begin position="16"/>
        <end position="107"/>
    </location>
</feature>
<dbReference type="PANTHER" id="PTHR42983:SF1">
    <property type="entry name" value="IRON-MOLYBDENUM PROTEIN"/>
    <property type="match status" value="1"/>
</dbReference>
<proteinExistence type="predicted"/>
<dbReference type="InterPro" id="IPR036105">
    <property type="entry name" value="DiNase_FeMo-co_biosyn_sf"/>
</dbReference>
<reference evidence="2 3" key="1">
    <citation type="submission" date="2019-11" db="EMBL/GenBank/DDBJ databases">
        <authorList>
            <person name="Zheng R.K."/>
            <person name="Sun C.M."/>
        </authorList>
    </citation>
    <scope>NUCLEOTIDE SEQUENCE [LARGE SCALE GENOMIC DNA]</scope>
    <source>
        <strain evidence="2 3">SRB007</strain>
    </source>
</reference>
<keyword evidence="3" id="KW-1185">Reference proteome</keyword>
<dbReference type="Proteomes" id="UP000428328">
    <property type="component" value="Chromosome"/>
</dbReference>
<dbReference type="EMBL" id="CP046400">
    <property type="protein sequence ID" value="QGY39465.1"/>
    <property type="molecule type" value="Genomic_DNA"/>
</dbReference>
<dbReference type="CDD" id="cd00851">
    <property type="entry name" value="MTH1175"/>
    <property type="match status" value="1"/>
</dbReference>
<dbReference type="Gene3D" id="3.30.420.130">
    <property type="entry name" value="Dinitrogenase iron-molybdenum cofactor biosynthesis domain"/>
    <property type="match status" value="1"/>
</dbReference>
<dbReference type="RefSeq" id="WP_158946691.1">
    <property type="nucleotide sequence ID" value="NZ_CP046400.1"/>
</dbReference>
<dbReference type="PANTHER" id="PTHR42983">
    <property type="entry name" value="DINITROGENASE IRON-MOLYBDENUM COFACTOR PROTEIN-RELATED"/>
    <property type="match status" value="1"/>
</dbReference>
<evidence type="ECO:0000313" key="3">
    <source>
        <dbReference type="Proteomes" id="UP000428328"/>
    </source>
</evidence>
<evidence type="ECO:0000313" key="2">
    <source>
        <dbReference type="EMBL" id="QGY39465.1"/>
    </source>
</evidence>
<dbReference type="Pfam" id="PF02579">
    <property type="entry name" value="Nitro_FeMo-Co"/>
    <property type="match status" value="1"/>
</dbReference>
<dbReference type="InterPro" id="IPR033913">
    <property type="entry name" value="MTH1175_dom"/>
</dbReference>
<evidence type="ECO:0000259" key="1">
    <source>
        <dbReference type="Pfam" id="PF02579"/>
    </source>
</evidence>
<dbReference type="SUPFAM" id="SSF53146">
    <property type="entry name" value="Nitrogenase accessory factor-like"/>
    <property type="match status" value="1"/>
</dbReference>
<accession>A0A6I6J9X5</accession>
<name>A0A6I6J9X5_9BACT</name>
<dbReference type="KEGG" id="psel:GM415_04790"/>
<dbReference type="AlphaFoldDB" id="A0A6I6J9X5"/>
<gene>
    <name evidence="2" type="ORF">GM415_04790</name>
</gene>
<organism evidence="2 3">
    <name type="scientific">Pseudodesulfovibrio cashew</name>
    <dbReference type="NCBI Taxonomy" id="2678688"/>
    <lineage>
        <taxon>Bacteria</taxon>
        <taxon>Pseudomonadati</taxon>
        <taxon>Thermodesulfobacteriota</taxon>
        <taxon>Desulfovibrionia</taxon>
        <taxon>Desulfovibrionales</taxon>
        <taxon>Desulfovibrionaceae</taxon>
    </lineage>
</organism>
<sequence>MNTIVAIPSTGPEGLESGVDAHFGHCAMYTLVEVAEGEVKGVQSVPSCAHEQGGCLAPVNYLADKNVSVLISGGMGFRPLMGFNQAGIKVFHGSGAPTVGQAVNAFIMNSLPEFTPDQTCGGGHQVG</sequence>
<dbReference type="InterPro" id="IPR003731">
    <property type="entry name" value="Di-Nase_FeMo-co_biosynth"/>
</dbReference>
<protein>
    <submittedName>
        <fullName evidence="2">Dinitrogenase iron-molybdenum cofactor biosynthesis protein</fullName>
    </submittedName>
</protein>